<dbReference type="EMBL" id="KQ765162">
    <property type="protein sequence ID" value="OAD54125.1"/>
    <property type="molecule type" value="Genomic_DNA"/>
</dbReference>
<dbReference type="OrthoDB" id="413400at2759"/>
<dbReference type="Gene3D" id="1.10.750.10">
    <property type="entry name" value="von Hippel-Lindau disease tumour suppressor, alpha domain"/>
    <property type="match status" value="1"/>
</dbReference>
<dbReference type="InterPro" id="IPR024053">
    <property type="entry name" value="VHL_beta_dom"/>
</dbReference>
<dbReference type="InterPro" id="IPR037139">
    <property type="entry name" value="VHL_alpha_dom_sf"/>
</dbReference>
<dbReference type="InterPro" id="IPR036208">
    <property type="entry name" value="VHL_sf"/>
</dbReference>
<feature type="domain" description="von Hippel-Lindau disease tumour suppressor beta" evidence="2">
    <location>
        <begin position="14"/>
        <end position="90"/>
    </location>
</feature>
<name>A0A310SHP3_9HYME</name>
<dbReference type="SUPFAM" id="SSF49468">
    <property type="entry name" value="VHL"/>
    <property type="match status" value="1"/>
</dbReference>
<dbReference type="EMBL" id="KQ759883">
    <property type="protein sequence ID" value="OAD62197.1"/>
    <property type="molecule type" value="Genomic_DNA"/>
</dbReference>
<dbReference type="InterPro" id="IPR037140">
    <property type="entry name" value="VHL_beta_dom_sf"/>
</dbReference>
<evidence type="ECO:0000313" key="4">
    <source>
        <dbReference type="EMBL" id="OAD62197.1"/>
    </source>
</evidence>
<keyword evidence="5" id="KW-1185">Reference proteome</keyword>
<gene>
    <name evidence="4" type="ORF">WN48_07451</name>
    <name evidence="3" type="ORF">WN48_08358</name>
</gene>
<dbReference type="AlphaFoldDB" id="A0A310SHP3"/>
<dbReference type="Gene3D" id="2.60.40.780">
    <property type="entry name" value="von Hippel-Lindau disease tumour suppressor, beta domain"/>
    <property type="match status" value="1"/>
</dbReference>
<protein>
    <submittedName>
        <fullName evidence="4">von Hippel-Lindau disease tumor suppressor</fullName>
    </submittedName>
</protein>
<proteinExistence type="inferred from homology"/>
<evidence type="ECO:0000256" key="1">
    <source>
        <dbReference type="ARBA" id="ARBA00010057"/>
    </source>
</evidence>
<dbReference type="Pfam" id="PF01847">
    <property type="entry name" value="VHL"/>
    <property type="match status" value="1"/>
</dbReference>
<reference evidence="4 5" key="1">
    <citation type="submission" date="2015-07" db="EMBL/GenBank/DDBJ databases">
        <title>The genome of Eufriesea mexicana.</title>
        <authorList>
            <person name="Pan H."/>
            <person name="Kapheim K."/>
        </authorList>
    </citation>
    <scope>NUCLEOTIDE SEQUENCE [LARGE SCALE GENOMIC DNA]</scope>
    <source>
        <strain evidence="4">0111107269</strain>
        <tissue evidence="4">Whole body</tissue>
    </source>
</reference>
<organism evidence="4 5">
    <name type="scientific">Eufriesea mexicana</name>
    <dbReference type="NCBI Taxonomy" id="516756"/>
    <lineage>
        <taxon>Eukaryota</taxon>
        <taxon>Metazoa</taxon>
        <taxon>Ecdysozoa</taxon>
        <taxon>Arthropoda</taxon>
        <taxon>Hexapoda</taxon>
        <taxon>Insecta</taxon>
        <taxon>Pterygota</taxon>
        <taxon>Neoptera</taxon>
        <taxon>Endopterygota</taxon>
        <taxon>Hymenoptera</taxon>
        <taxon>Apocrita</taxon>
        <taxon>Aculeata</taxon>
        <taxon>Apoidea</taxon>
        <taxon>Anthophila</taxon>
        <taxon>Apidae</taxon>
        <taxon>Eufriesea</taxon>
    </lineage>
</organism>
<evidence type="ECO:0000313" key="3">
    <source>
        <dbReference type="EMBL" id="OAD54125.1"/>
    </source>
</evidence>
<accession>A0A310SHP3</accession>
<comment type="similarity">
    <text evidence="1">Belongs to the VHL family.</text>
</comment>
<dbReference type="CDD" id="cd05468">
    <property type="entry name" value="pVHL"/>
    <property type="match status" value="1"/>
</dbReference>
<evidence type="ECO:0000313" key="5">
    <source>
        <dbReference type="Proteomes" id="UP000250275"/>
    </source>
</evidence>
<dbReference type="InterPro" id="IPR022772">
    <property type="entry name" value="VHL_tumour_suppress_b/a_dom"/>
</dbReference>
<dbReference type="Proteomes" id="UP000250275">
    <property type="component" value="Unassembled WGS sequence"/>
</dbReference>
<sequence length="169" mass="20085">MGERYQQQQRLPLLRSYNNVHKSFVRFINKTLHNVILYWMDYQGQAVSYGVLAPDDCRLIDTFDKHPWVFVDQETGDRYVANQRDVFFPDPWFGKNRSLEHSETPVKYERTDVYITLPVYTLRDLSLRAIRQCLTHDQQAFQLEIPRSLQLELADMLPQNKESEDAQKS</sequence>
<dbReference type="FunFam" id="2.60.40.780:FF:000001">
    <property type="entry name" value="von Hippel-Lindau disease tumor suppressor"/>
    <property type="match status" value="1"/>
</dbReference>
<evidence type="ECO:0000259" key="2">
    <source>
        <dbReference type="Pfam" id="PF01847"/>
    </source>
</evidence>